<keyword evidence="2" id="KW-1185">Reference proteome</keyword>
<organism evidence="1 2">
    <name type="scientific">Parelaphostrongylus tenuis</name>
    <name type="common">Meningeal worm</name>
    <dbReference type="NCBI Taxonomy" id="148309"/>
    <lineage>
        <taxon>Eukaryota</taxon>
        <taxon>Metazoa</taxon>
        <taxon>Ecdysozoa</taxon>
        <taxon>Nematoda</taxon>
        <taxon>Chromadorea</taxon>
        <taxon>Rhabditida</taxon>
        <taxon>Rhabditina</taxon>
        <taxon>Rhabditomorpha</taxon>
        <taxon>Strongyloidea</taxon>
        <taxon>Metastrongylidae</taxon>
        <taxon>Parelaphostrongylus</taxon>
    </lineage>
</organism>
<dbReference type="AlphaFoldDB" id="A0AAD5QZQ7"/>
<evidence type="ECO:0000313" key="2">
    <source>
        <dbReference type="Proteomes" id="UP001196413"/>
    </source>
</evidence>
<accession>A0AAD5QZQ7</accession>
<comment type="caution">
    <text evidence="1">The sequence shown here is derived from an EMBL/GenBank/DDBJ whole genome shotgun (WGS) entry which is preliminary data.</text>
</comment>
<name>A0AAD5QZQ7_PARTN</name>
<dbReference type="EMBL" id="JAHQIW010005659">
    <property type="protein sequence ID" value="KAJ1366783.1"/>
    <property type="molecule type" value="Genomic_DNA"/>
</dbReference>
<sequence length="77" mass="8453">MDARQTMCNDADPKKVTIRPVPDNFTSISGTLMTTNIIMANWSRSVWQDVVSRAVRMLALGPFRSNFFSATGTVGGN</sequence>
<protein>
    <submittedName>
        <fullName evidence="1">Uncharacterized protein</fullName>
    </submittedName>
</protein>
<gene>
    <name evidence="1" type="ORF">KIN20_027544</name>
</gene>
<dbReference type="Proteomes" id="UP001196413">
    <property type="component" value="Unassembled WGS sequence"/>
</dbReference>
<evidence type="ECO:0000313" key="1">
    <source>
        <dbReference type="EMBL" id="KAJ1366783.1"/>
    </source>
</evidence>
<reference evidence="1" key="1">
    <citation type="submission" date="2021-06" db="EMBL/GenBank/DDBJ databases">
        <title>Parelaphostrongylus tenuis whole genome reference sequence.</title>
        <authorList>
            <person name="Garwood T.J."/>
            <person name="Larsen P.A."/>
            <person name="Fountain-Jones N.M."/>
            <person name="Garbe J.R."/>
            <person name="Macchietto M.G."/>
            <person name="Kania S.A."/>
            <person name="Gerhold R.W."/>
            <person name="Richards J.E."/>
            <person name="Wolf T.M."/>
        </authorList>
    </citation>
    <scope>NUCLEOTIDE SEQUENCE</scope>
    <source>
        <strain evidence="1">MNPRO001-30</strain>
        <tissue evidence="1">Meninges</tissue>
    </source>
</reference>
<proteinExistence type="predicted"/>